<keyword evidence="2" id="KW-1185">Reference proteome</keyword>
<dbReference type="InterPro" id="IPR040027">
    <property type="entry name" value="C11orf91-like"/>
</dbReference>
<dbReference type="PANTHER" id="PTHR36288:SF1">
    <property type="entry name" value="SIMILAR TO RIKEN CDNA A930018P22"/>
    <property type="match status" value="1"/>
</dbReference>
<reference evidence="1" key="1">
    <citation type="journal article" date="2022" name="bioRxiv">
        <title>Sequencing and chromosome-scale assembly of the giantPleurodeles waltlgenome.</title>
        <authorList>
            <person name="Brown T."/>
            <person name="Elewa A."/>
            <person name="Iarovenko S."/>
            <person name="Subramanian E."/>
            <person name="Araus A.J."/>
            <person name="Petzold A."/>
            <person name="Susuki M."/>
            <person name="Suzuki K.-i.T."/>
            <person name="Hayashi T."/>
            <person name="Toyoda A."/>
            <person name="Oliveira C."/>
            <person name="Osipova E."/>
            <person name="Leigh N.D."/>
            <person name="Simon A."/>
            <person name="Yun M.H."/>
        </authorList>
    </citation>
    <scope>NUCLEOTIDE SEQUENCE</scope>
    <source>
        <strain evidence="1">20211129_DDA</strain>
        <tissue evidence="1">Liver</tissue>
    </source>
</reference>
<comment type="caution">
    <text evidence="1">The sequence shown here is derived from an EMBL/GenBank/DDBJ whole genome shotgun (WGS) entry which is preliminary data.</text>
</comment>
<evidence type="ECO:0000313" key="2">
    <source>
        <dbReference type="Proteomes" id="UP001066276"/>
    </source>
</evidence>
<proteinExistence type="predicted"/>
<dbReference type="Pfam" id="PF17669">
    <property type="entry name" value="DUF5529"/>
    <property type="match status" value="2"/>
</dbReference>
<gene>
    <name evidence="1" type="ORF">NDU88_002853</name>
</gene>
<name>A0AAV7TMY3_PLEWA</name>
<protein>
    <submittedName>
        <fullName evidence="1">Uncharacterized protein</fullName>
    </submittedName>
</protein>
<organism evidence="1 2">
    <name type="scientific">Pleurodeles waltl</name>
    <name type="common">Iberian ribbed newt</name>
    <dbReference type="NCBI Taxonomy" id="8319"/>
    <lineage>
        <taxon>Eukaryota</taxon>
        <taxon>Metazoa</taxon>
        <taxon>Chordata</taxon>
        <taxon>Craniata</taxon>
        <taxon>Vertebrata</taxon>
        <taxon>Euteleostomi</taxon>
        <taxon>Amphibia</taxon>
        <taxon>Batrachia</taxon>
        <taxon>Caudata</taxon>
        <taxon>Salamandroidea</taxon>
        <taxon>Salamandridae</taxon>
        <taxon>Pleurodelinae</taxon>
        <taxon>Pleurodeles</taxon>
    </lineage>
</organism>
<dbReference type="PANTHER" id="PTHR36288">
    <property type="entry name" value="SIMILAR TO RIKEN CDNA A930018P22"/>
    <property type="match status" value="1"/>
</dbReference>
<dbReference type="EMBL" id="JANPWB010000006">
    <property type="protein sequence ID" value="KAJ1177600.1"/>
    <property type="molecule type" value="Genomic_DNA"/>
</dbReference>
<sequence length="140" mass="16299">MSKRPPVFFPSLYDRSVSTSPVDDFNIWKNLFLPLNGHQQSYGLLLESAPWPPGLAEIHYEPLQFFSTSLGRDYTPKASQLDEICELEIMLKELELLTITGDGFDSKKYMFLKSLKDEKMQEIKSTEQMRKHSVYHEESF</sequence>
<dbReference type="Proteomes" id="UP001066276">
    <property type="component" value="Chromosome 3_2"/>
</dbReference>
<accession>A0AAV7TMY3</accession>
<dbReference type="AlphaFoldDB" id="A0AAV7TMY3"/>
<evidence type="ECO:0000313" key="1">
    <source>
        <dbReference type="EMBL" id="KAJ1177600.1"/>
    </source>
</evidence>